<dbReference type="Proteomes" id="UP001229421">
    <property type="component" value="Unassembled WGS sequence"/>
</dbReference>
<comment type="caution">
    <text evidence="1">The sequence shown here is derived from an EMBL/GenBank/DDBJ whole genome shotgun (WGS) entry which is preliminary data.</text>
</comment>
<keyword evidence="2" id="KW-1185">Reference proteome</keyword>
<dbReference type="SUPFAM" id="SSF52058">
    <property type="entry name" value="L domain-like"/>
    <property type="match status" value="1"/>
</dbReference>
<dbReference type="InterPro" id="IPR032675">
    <property type="entry name" value="LRR_dom_sf"/>
</dbReference>
<sequence length="347" mass="39310">MPMLTSLTLASTRLCDRQLSKLVEYLPNLQVLNLEGVIGVQELKIHHFNLKTCHLVVNTVVHNCQESITLVTPNLIALKVVSALKATLHVEAPMLSRFHLSIPALCNACEFHVKGFEYLKTLWLECNHIGSSLSRFPITRTLENLTLSSRNKPPRVDARGSQATIRKVFTIFPNVSSLCIKSNTWLELEACLDPQGWEILDGRKGLRTIRGYLMLVDLSLTFSCVARVVDQCVGLSEVSLLINRDVIYHRDDSGHVPKSFMSKCMARWPELKWRWGIWGEHGKDYWITDPITGQELIKCVRACNEVLTKTDSDNGEQVQLTRPSVDDEILPLIDVIDLRNAIRDERS</sequence>
<dbReference type="AlphaFoldDB" id="A0AAD8P9P9"/>
<dbReference type="EMBL" id="JAUHHV010000001">
    <property type="protein sequence ID" value="KAK1437584.1"/>
    <property type="molecule type" value="Genomic_DNA"/>
</dbReference>
<reference evidence="1" key="1">
    <citation type="journal article" date="2023" name="bioRxiv">
        <title>Improved chromosome-level genome assembly for marigold (Tagetes erecta).</title>
        <authorList>
            <person name="Jiang F."/>
            <person name="Yuan L."/>
            <person name="Wang S."/>
            <person name="Wang H."/>
            <person name="Xu D."/>
            <person name="Wang A."/>
            <person name="Fan W."/>
        </authorList>
    </citation>
    <scope>NUCLEOTIDE SEQUENCE</scope>
    <source>
        <strain evidence="1">WSJ</strain>
        <tissue evidence="1">Leaf</tissue>
    </source>
</reference>
<evidence type="ECO:0000313" key="1">
    <source>
        <dbReference type="EMBL" id="KAK1437584.1"/>
    </source>
</evidence>
<organism evidence="1 2">
    <name type="scientific">Tagetes erecta</name>
    <name type="common">African marigold</name>
    <dbReference type="NCBI Taxonomy" id="13708"/>
    <lineage>
        <taxon>Eukaryota</taxon>
        <taxon>Viridiplantae</taxon>
        <taxon>Streptophyta</taxon>
        <taxon>Embryophyta</taxon>
        <taxon>Tracheophyta</taxon>
        <taxon>Spermatophyta</taxon>
        <taxon>Magnoliopsida</taxon>
        <taxon>eudicotyledons</taxon>
        <taxon>Gunneridae</taxon>
        <taxon>Pentapetalae</taxon>
        <taxon>asterids</taxon>
        <taxon>campanulids</taxon>
        <taxon>Asterales</taxon>
        <taxon>Asteraceae</taxon>
        <taxon>Asteroideae</taxon>
        <taxon>Heliantheae alliance</taxon>
        <taxon>Tageteae</taxon>
        <taxon>Tagetes</taxon>
    </lineage>
</organism>
<gene>
    <name evidence="1" type="ORF">QVD17_03378</name>
</gene>
<name>A0AAD8P9P9_TARER</name>
<dbReference type="Gene3D" id="3.80.10.10">
    <property type="entry name" value="Ribonuclease Inhibitor"/>
    <property type="match status" value="1"/>
</dbReference>
<proteinExistence type="predicted"/>
<protein>
    <submittedName>
        <fullName evidence="1">Uncharacterized protein</fullName>
    </submittedName>
</protein>
<accession>A0AAD8P9P9</accession>
<evidence type="ECO:0000313" key="2">
    <source>
        <dbReference type="Proteomes" id="UP001229421"/>
    </source>
</evidence>